<evidence type="ECO:0000313" key="3">
    <source>
        <dbReference type="Proteomes" id="UP001162881"/>
    </source>
</evidence>
<reference evidence="2" key="1">
    <citation type="submission" date="2022-03" db="EMBL/GenBank/DDBJ databases">
        <title>Identification of a novel bacterium isolated from mangrove sediments.</title>
        <authorList>
            <person name="Pan X."/>
        </authorList>
    </citation>
    <scope>NUCLEOTIDE SEQUENCE</scope>
    <source>
        <strain evidence="2">B1949</strain>
    </source>
</reference>
<sequence length="59" mass="6245">MVQFLRAVLRHKIGFGALAAFSVFVYTGLKAPSGPRAPTPLHIAAAVLAFAGKGIEPRR</sequence>
<organism evidence="2 3">
    <name type="scientific">Novosphingobium organovorum</name>
    <dbReference type="NCBI Taxonomy" id="2930092"/>
    <lineage>
        <taxon>Bacteria</taxon>
        <taxon>Pseudomonadati</taxon>
        <taxon>Pseudomonadota</taxon>
        <taxon>Alphaproteobacteria</taxon>
        <taxon>Sphingomonadales</taxon>
        <taxon>Sphingomonadaceae</taxon>
        <taxon>Novosphingobium</taxon>
    </lineage>
</organism>
<comment type="caution">
    <text evidence="2">The sequence shown here is derived from an EMBL/GenBank/DDBJ whole genome shotgun (WGS) entry which is preliminary data.</text>
</comment>
<evidence type="ECO:0000313" key="2">
    <source>
        <dbReference type="EMBL" id="MCJ2183817.1"/>
    </source>
</evidence>
<gene>
    <name evidence="2" type="ORF">MTR62_14105</name>
</gene>
<protein>
    <submittedName>
        <fullName evidence="2">Uncharacterized protein</fullName>
    </submittedName>
</protein>
<name>A0ABT0BFJ3_9SPHN</name>
<feature type="transmembrane region" description="Helical" evidence="1">
    <location>
        <begin position="12"/>
        <end position="31"/>
    </location>
</feature>
<dbReference type="Proteomes" id="UP001162881">
    <property type="component" value="Unassembled WGS sequence"/>
</dbReference>
<keyword evidence="1" id="KW-1133">Transmembrane helix</keyword>
<accession>A0ABT0BFJ3</accession>
<proteinExistence type="predicted"/>
<dbReference type="RefSeq" id="WP_244021976.1">
    <property type="nucleotide sequence ID" value="NZ_JALHLF010000062.1"/>
</dbReference>
<keyword evidence="3" id="KW-1185">Reference proteome</keyword>
<keyword evidence="1" id="KW-0812">Transmembrane</keyword>
<keyword evidence="1" id="KW-0472">Membrane</keyword>
<evidence type="ECO:0000256" key="1">
    <source>
        <dbReference type="SAM" id="Phobius"/>
    </source>
</evidence>
<dbReference type="EMBL" id="JALHLF010000062">
    <property type="protein sequence ID" value="MCJ2183817.1"/>
    <property type="molecule type" value="Genomic_DNA"/>
</dbReference>